<reference evidence="2 3" key="1">
    <citation type="submission" date="2017-11" db="EMBL/GenBank/DDBJ databases">
        <authorList>
            <person name="Han C.G."/>
        </authorList>
    </citation>
    <scope>NUCLEOTIDE SEQUENCE [LARGE SCALE GENOMIC DNA]</scope>
    <source>
        <strain evidence="2 3">A5</strain>
    </source>
</reference>
<reference evidence="2 3" key="2">
    <citation type="submission" date="2018-01" db="EMBL/GenBank/DDBJ databases">
        <title>Genomic study of Klebsiella pneumoniae.</title>
        <authorList>
            <person name="Yang Y."/>
            <person name="Bicalho R."/>
        </authorList>
    </citation>
    <scope>NUCLEOTIDE SEQUENCE [LARGE SCALE GENOMIC DNA]</scope>
    <source>
        <strain evidence="2 3">A5</strain>
    </source>
</reference>
<proteinExistence type="predicted"/>
<protein>
    <submittedName>
        <fullName evidence="2">Nitrate/nitrite transporter</fullName>
    </submittedName>
</protein>
<keyword evidence="1" id="KW-0472">Membrane</keyword>
<dbReference type="InterPro" id="IPR036259">
    <property type="entry name" value="MFS_trans_sf"/>
</dbReference>
<comment type="caution">
    <text evidence="2">The sequence shown here is derived from an EMBL/GenBank/DDBJ whole genome shotgun (WGS) entry which is preliminary data.</text>
</comment>
<dbReference type="Gene3D" id="1.20.1250.20">
    <property type="entry name" value="MFS general substrate transporter like domains"/>
    <property type="match status" value="1"/>
</dbReference>
<evidence type="ECO:0000313" key="2">
    <source>
        <dbReference type="EMBL" id="PLP38372.1"/>
    </source>
</evidence>
<evidence type="ECO:0000256" key="1">
    <source>
        <dbReference type="SAM" id="Phobius"/>
    </source>
</evidence>
<organism evidence="2 3">
    <name type="scientific">Klebsiella variicola</name>
    <dbReference type="NCBI Taxonomy" id="244366"/>
    <lineage>
        <taxon>Bacteria</taxon>
        <taxon>Pseudomonadati</taxon>
        <taxon>Pseudomonadota</taxon>
        <taxon>Gammaproteobacteria</taxon>
        <taxon>Enterobacterales</taxon>
        <taxon>Enterobacteriaceae</taxon>
        <taxon>Klebsiella/Raoultella group</taxon>
        <taxon>Klebsiella</taxon>
        <taxon>Klebsiella pneumoniae complex</taxon>
    </lineage>
</organism>
<feature type="non-terminal residue" evidence="2">
    <location>
        <position position="109"/>
    </location>
</feature>
<evidence type="ECO:0000313" key="3">
    <source>
        <dbReference type="Proteomes" id="UP000234473"/>
    </source>
</evidence>
<dbReference type="Proteomes" id="UP000234473">
    <property type="component" value="Unassembled WGS sequence"/>
</dbReference>
<sequence length="109" mass="12424">MSQSSLPEKANRSVITDWRPEDPEFWQQRGHRVASRNLWISVPCLLLAFCVWMLFSAVAVNLNKVGFQFTTDQLFMLTALPALTGALLRVPYAFMVPLFGGRRWTAFST</sequence>
<accession>A0A2N5A5X4</accession>
<feature type="transmembrane region" description="Helical" evidence="1">
    <location>
        <begin position="74"/>
        <end position="94"/>
    </location>
</feature>
<dbReference type="EMBL" id="PICB01002586">
    <property type="protein sequence ID" value="PLP38372.1"/>
    <property type="molecule type" value="Genomic_DNA"/>
</dbReference>
<keyword evidence="1" id="KW-1133">Transmembrane helix</keyword>
<feature type="transmembrane region" description="Helical" evidence="1">
    <location>
        <begin position="38"/>
        <end position="62"/>
    </location>
</feature>
<gene>
    <name evidence="2" type="ORF">CWM98_32995</name>
</gene>
<dbReference type="SUPFAM" id="SSF103473">
    <property type="entry name" value="MFS general substrate transporter"/>
    <property type="match status" value="1"/>
</dbReference>
<dbReference type="AlphaFoldDB" id="A0A2N5A5X4"/>
<keyword evidence="1" id="KW-0812">Transmembrane</keyword>
<name>A0A2N5A5X4_KLEVA</name>